<comment type="caution">
    <text evidence="2">The sequence shown here is derived from an EMBL/GenBank/DDBJ whole genome shotgun (WGS) entry which is preliminary data.</text>
</comment>
<proteinExistence type="predicted"/>
<name>A0ABQ8SAR6_PERAM</name>
<protein>
    <submittedName>
        <fullName evidence="2">Uncharacterized protein</fullName>
    </submittedName>
</protein>
<feature type="region of interest" description="Disordered" evidence="1">
    <location>
        <begin position="108"/>
        <end position="133"/>
    </location>
</feature>
<evidence type="ECO:0000313" key="2">
    <source>
        <dbReference type="EMBL" id="KAJ4430925.1"/>
    </source>
</evidence>
<organism evidence="2 3">
    <name type="scientific">Periplaneta americana</name>
    <name type="common">American cockroach</name>
    <name type="synonym">Blatta americana</name>
    <dbReference type="NCBI Taxonomy" id="6978"/>
    <lineage>
        <taxon>Eukaryota</taxon>
        <taxon>Metazoa</taxon>
        <taxon>Ecdysozoa</taxon>
        <taxon>Arthropoda</taxon>
        <taxon>Hexapoda</taxon>
        <taxon>Insecta</taxon>
        <taxon>Pterygota</taxon>
        <taxon>Neoptera</taxon>
        <taxon>Polyneoptera</taxon>
        <taxon>Dictyoptera</taxon>
        <taxon>Blattodea</taxon>
        <taxon>Blattoidea</taxon>
        <taxon>Blattidae</taxon>
        <taxon>Blattinae</taxon>
        <taxon>Periplaneta</taxon>
    </lineage>
</organism>
<keyword evidence="3" id="KW-1185">Reference proteome</keyword>
<evidence type="ECO:0000313" key="3">
    <source>
        <dbReference type="Proteomes" id="UP001148838"/>
    </source>
</evidence>
<dbReference type="Proteomes" id="UP001148838">
    <property type="component" value="Unassembled WGS sequence"/>
</dbReference>
<reference evidence="2 3" key="1">
    <citation type="journal article" date="2022" name="Allergy">
        <title>Genome assembly and annotation of Periplaneta americana reveal a comprehensive cockroach allergen profile.</title>
        <authorList>
            <person name="Wang L."/>
            <person name="Xiong Q."/>
            <person name="Saelim N."/>
            <person name="Wang L."/>
            <person name="Nong W."/>
            <person name="Wan A.T."/>
            <person name="Shi M."/>
            <person name="Liu X."/>
            <person name="Cao Q."/>
            <person name="Hui J.H.L."/>
            <person name="Sookrung N."/>
            <person name="Leung T.F."/>
            <person name="Tungtrongchitr A."/>
            <person name="Tsui S.K.W."/>
        </authorList>
    </citation>
    <scope>NUCLEOTIDE SEQUENCE [LARGE SCALE GENOMIC DNA]</scope>
    <source>
        <strain evidence="2">PWHHKU_190912</strain>
    </source>
</reference>
<feature type="compositionally biased region" description="Acidic residues" evidence="1">
    <location>
        <begin position="108"/>
        <end position="131"/>
    </location>
</feature>
<gene>
    <name evidence="2" type="ORF">ANN_19518</name>
</gene>
<sequence length="206" mass="24257">MWIWGRMERVKWTDRIRNEVVLERVDEERMMLKLIRKRKRNWLGHSLRRNSLLKDALEGMVNGRRVRGRRRYQMVDDIKICGSYAETKSKADNRKDWRILNLQTQQEVDEVDDDDDDDDAAAADDDDDDDDISHHQIHLNTKIVNSSAYLGQSWINTVNYYTAWGTDMQPSPAKARAGRTVLRGNTNSINNVKEEFRMQIDVTLLY</sequence>
<evidence type="ECO:0000256" key="1">
    <source>
        <dbReference type="SAM" id="MobiDB-lite"/>
    </source>
</evidence>
<accession>A0ABQ8SAR6</accession>
<dbReference type="EMBL" id="JAJSOF020000031">
    <property type="protein sequence ID" value="KAJ4430925.1"/>
    <property type="molecule type" value="Genomic_DNA"/>
</dbReference>